<dbReference type="GO" id="GO:0005886">
    <property type="term" value="C:plasma membrane"/>
    <property type="evidence" value="ECO:0007669"/>
    <property type="project" value="UniProtKB-SubCell"/>
</dbReference>
<comment type="subcellular location">
    <subcellularLocation>
        <location evidence="6">Cell inner membrane</location>
        <topology evidence="6">Peripheral membrane protein</topology>
    </subcellularLocation>
</comment>
<keyword evidence="6" id="KW-1003">Cell membrane</keyword>
<feature type="binding site" evidence="6">
    <location>
        <position position="105"/>
    </location>
    <ligand>
        <name>[4Fe-4S] cluster</name>
        <dbReference type="ChEBI" id="CHEBI:49883"/>
        <label>1</label>
    </ligand>
</feature>
<dbReference type="PANTHER" id="PTHR10849">
    <property type="entry name" value="NADH DEHYDROGENASE UBIQUINONE IRON-SULFUR PROTEIN 8, MITOCHONDRIAL"/>
    <property type="match status" value="1"/>
</dbReference>
<dbReference type="EC" id="7.1.1.-" evidence="6"/>
<evidence type="ECO:0000256" key="3">
    <source>
        <dbReference type="ARBA" id="ARBA00022737"/>
    </source>
</evidence>
<feature type="binding site" evidence="6">
    <location>
        <position position="143"/>
    </location>
    <ligand>
        <name>[4Fe-4S] cluster</name>
        <dbReference type="ChEBI" id="CHEBI:49883"/>
        <label>2</label>
    </ligand>
</feature>
<dbReference type="RefSeq" id="WP_012829606.1">
    <property type="nucleotide sequence ID" value="NC_013440.1"/>
</dbReference>
<gene>
    <name evidence="6" type="primary">nuoI</name>
    <name evidence="9" type="ordered locus">Hoch_4515</name>
</gene>
<reference evidence="9 10" key="1">
    <citation type="journal article" date="2010" name="Stand. Genomic Sci.">
        <title>Complete genome sequence of Haliangium ochraceum type strain (SMP-2).</title>
        <authorList>
            <consortium name="US DOE Joint Genome Institute (JGI-PGF)"/>
            <person name="Ivanova N."/>
            <person name="Daum C."/>
            <person name="Lang E."/>
            <person name="Abt B."/>
            <person name="Kopitz M."/>
            <person name="Saunders E."/>
            <person name="Lapidus A."/>
            <person name="Lucas S."/>
            <person name="Glavina Del Rio T."/>
            <person name="Nolan M."/>
            <person name="Tice H."/>
            <person name="Copeland A."/>
            <person name="Cheng J.F."/>
            <person name="Chen F."/>
            <person name="Bruce D."/>
            <person name="Goodwin L."/>
            <person name="Pitluck S."/>
            <person name="Mavromatis K."/>
            <person name="Pati A."/>
            <person name="Mikhailova N."/>
            <person name="Chen A."/>
            <person name="Palaniappan K."/>
            <person name="Land M."/>
            <person name="Hauser L."/>
            <person name="Chang Y.J."/>
            <person name="Jeffries C.D."/>
            <person name="Detter J.C."/>
            <person name="Brettin T."/>
            <person name="Rohde M."/>
            <person name="Goker M."/>
            <person name="Bristow J."/>
            <person name="Markowitz V."/>
            <person name="Eisen J.A."/>
            <person name="Hugenholtz P."/>
            <person name="Kyrpides N.C."/>
            <person name="Klenk H.P."/>
        </authorList>
    </citation>
    <scope>NUCLEOTIDE SEQUENCE [LARGE SCALE GENOMIC DNA]</scope>
    <source>
        <strain evidence="10">DSM 14365 / CIP 107738 / JCM 11303 / AJ 13395 / SMP-2</strain>
    </source>
</reference>
<dbReference type="PROSITE" id="PS00198">
    <property type="entry name" value="4FE4S_FER_1"/>
    <property type="match status" value="1"/>
</dbReference>
<dbReference type="eggNOG" id="COG1143">
    <property type="taxonomic scope" value="Bacteria"/>
</dbReference>
<keyword evidence="1 6" id="KW-0004">4Fe-4S</keyword>
<keyword evidence="6" id="KW-0997">Cell inner membrane</keyword>
<keyword evidence="6" id="KW-0520">NAD</keyword>
<keyword evidence="6" id="KW-1278">Translocase</keyword>
<dbReference type="HAMAP" id="MF_01351">
    <property type="entry name" value="NDH1_NuoI"/>
    <property type="match status" value="1"/>
</dbReference>
<keyword evidence="3" id="KW-0677">Repeat</keyword>
<name>D0LPX1_HALO1</name>
<keyword evidence="4 6" id="KW-0408">Iron</keyword>
<evidence type="ECO:0000256" key="7">
    <source>
        <dbReference type="SAM" id="MobiDB-lite"/>
    </source>
</evidence>
<comment type="subunit">
    <text evidence="6">NDH-1 is composed of 14 different subunits. Subunits NuoA, H, J, K, L, M, N constitute the membrane sector of the complex.</text>
</comment>
<evidence type="ECO:0000256" key="4">
    <source>
        <dbReference type="ARBA" id="ARBA00023004"/>
    </source>
</evidence>
<dbReference type="InterPro" id="IPR017896">
    <property type="entry name" value="4Fe4S_Fe-S-bd"/>
</dbReference>
<feature type="binding site" evidence="6">
    <location>
        <position position="112"/>
    </location>
    <ligand>
        <name>[4Fe-4S] cluster</name>
        <dbReference type="ChEBI" id="CHEBI:49883"/>
        <label>2</label>
    </ligand>
</feature>
<dbReference type="GO" id="GO:0005506">
    <property type="term" value="F:iron ion binding"/>
    <property type="evidence" value="ECO:0007669"/>
    <property type="project" value="UniProtKB-UniRule"/>
</dbReference>
<dbReference type="OrthoDB" id="9808559at2"/>
<feature type="domain" description="4Fe-4S ferredoxin-type" evidence="8">
    <location>
        <begin position="92"/>
        <end position="122"/>
    </location>
</feature>
<comment type="similarity">
    <text evidence="6">Belongs to the complex I 23 kDa subunit family.</text>
</comment>
<evidence type="ECO:0000256" key="5">
    <source>
        <dbReference type="ARBA" id="ARBA00023014"/>
    </source>
</evidence>
<proteinExistence type="inferred from homology"/>
<comment type="function">
    <text evidence="6">NDH-1 shuttles electrons from NADH, via FMN and iron-sulfur (Fe-S) centers, to quinones in the respiratory chain. The immediate electron acceptor for the enzyme in this species is believed to be ubiquinone. Couples the redox reaction to proton translocation (for every two electrons transferred, four hydrogen ions are translocated across the cytoplasmic membrane), and thus conserves the redox energy in a proton gradient.</text>
</comment>
<dbReference type="Proteomes" id="UP000001880">
    <property type="component" value="Chromosome"/>
</dbReference>
<dbReference type="STRING" id="502025.Hoch_4515"/>
<evidence type="ECO:0000256" key="2">
    <source>
        <dbReference type="ARBA" id="ARBA00022723"/>
    </source>
</evidence>
<feature type="region of interest" description="Disordered" evidence="7">
    <location>
        <begin position="1"/>
        <end position="22"/>
    </location>
</feature>
<feature type="binding site" evidence="6">
    <location>
        <position position="102"/>
    </location>
    <ligand>
        <name>[4Fe-4S] cluster</name>
        <dbReference type="ChEBI" id="CHEBI:49883"/>
        <label>1</label>
    </ligand>
</feature>
<dbReference type="InterPro" id="IPR010226">
    <property type="entry name" value="NADH_quinone_OxRdtase_chainI"/>
</dbReference>
<feature type="binding site" evidence="6">
    <location>
        <position position="153"/>
    </location>
    <ligand>
        <name>[4Fe-4S] cluster</name>
        <dbReference type="ChEBI" id="CHEBI:49883"/>
        <label>1</label>
    </ligand>
</feature>
<evidence type="ECO:0000256" key="1">
    <source>
        <dbReference type="ARBA" id="ARBA00022485"/>
    </source>
</evidence>
<feature type="binding site" evidence="6">
    <location>
        <position position="146"/>
    </location>
    <ligand>
        <name>[4Fe-4S] cluster</name>
        <dbReference type="ChEBI" id="CHEBI:49883"/>
        <label>2</label>
    </ligand>
</feature>
<keyword evidence="10" id="KW-1185">Reference proteome</keyword>
<dbReference type="AlphaFoldDB" id="D0LPX1"/>
<dbReference type="PROSITE" id="PS51379">
    <property type="entry name" value="4FE4S_FER_2"/>
    <property type="match status" value="2"/>
</dbReference>
<organism evidence="9 10">
    <name type="scientific">Haliangium ochraceum (strain DSM 14365 / JCM 11303 / SMP-2)</name>
    <dbReference type="NCBI Taxonomy" id="502025"/>
    <lineage>
        <taxon>Bacteria</taxon>
        <taxon>Pseudomonadati</taxon>
        <taxon>Myxococcota</taxon>
        <taxon>Polyangia</taxon>
        <taxon>Haliangiales</taxon>
        <taxon>Kofleriaceae</taxon>
        <taxon>Haliangium</taxon>
    </lineage>
</organism>
<comment type="catalytic activity">
    <reaction evidence="6">
        <text>a quinone + NADH + 5 H(+)(in) = a quinol + NAD(+) + 4 H(+)(out)</text>
        <dbReference type="Rhea" id="RHEA:57888"/>
        <dbReference type="ChEBI" id="CHEBI:15378"/>
        <dbReference type="ChEBI" id="CHEBI:24646"/>
        <dbReference type="ChEBI" id="CHEBI:57540"/>
        <dbReference type="ChEBI" id="CHEBI:57945"/>
        <dbReference type="ChEBI" id="CHEBI:132124"/>
    </reaction>
</comment>
<accession>D0LPX1</accession>
<dbReference type="GO" id="GO:0051539">
    <property type="term" value="F:4 iron, 4 sulfur cluster binding"/>
    <property type="evidence" value="ECO:0007669"/>
    <property type="project" value="UniProtKB-KW"/>
</dbReference>
<dbReference type="HOGENOM" id="CLU_067218_4_3_7"/>
<evidence type="ECO:0000313" key="10">
    <source>
        <dbReference type="Proteomes" id="UP000001880"/>
    </source>
</evidence>
<feature type="binding site" evidence="6">
    <location>
        <position position="149"/>
    </location>
    <ligand>
        <name>[4Fe-4S] cluster</name>
        <dbReference type="ChEBI" id="CHEBI:49883"/>
        <label>2</label>
    </ligand>
</feature>
<feature type="binding site" evidence="6">
    <location>
        <position position="108"/>
    </location>
    <ligand>
        <name>[4Fe-4S] cluster</name>
        <dbReference type="ChEBI" id="CHEBI:49883"/>
        <label>1</label>
    </ligand>
</feature>
<dbReference type="KEGG" id="hoh:Hoch_4515"/>
<dbReference type="SUPFAM" id="SSF54862">
    <property type="entry name" value="4Fe-4S ferredoxins"/>
    <property type="match status" value="1"/>
</dbReference>
<dbReference type="EMBL" id="CP001804">
    <property type="protein sequence ID" value="ACY17008.1"/>
    <property type="molecule type" value="Genomic_DNA"/>
</dbReference>
<evidence type="ECO:0000256" key="6">
    <source>
        <dbReference type="HAMAP-Rule" id="MF_01351"/>
    </source>
</evidence>
<dbReference type="GO" id="GO:0050136">
    <property type="term" value="F:NADH dehydrogenase (quinone) (non-electrogenic) activity"/>
    <property type="evidence" value="ECO:0007669"/>
    <property type="project" value="UniProtKB-UniRule"/>
</dbReference>
<feature type="domain" description="4Fe-4S ferredoxin-type" evidence="8">
    <location>
        <begin position="134"/>
        <end position="163"/>
    </location>
</feature>
<comment type="cofactor">
    <cofactor evidence="6">
        <name>[4Fe-4S] cluster</name>
        <dbReference type="ChEBI" id="CHEBI:49883"/>
    </cofactor>
    <text evidence="6">Binds 2 [4Fe-4S] clusters per subunit.</text>
</comment>
<dbReference type="Gene3D" id="3.30.70.3270">
    <property type="match status" value="1"/>
</dbReference>
<protein>
    <recommendedName>
        <fullName evidence="6">NADH-quinone oxidoreductase subunit I</fullName>
        <ecNumber evidence="6">7.1.1.-</ecNumber>
    </recommendedName>
    <alternativeName>
        <fullName evidence="6">NADH dehydrogenase I subunit I</fullName>
    </alternativeName>
    <alternativeName>
        <fullName evidence="6">NDH-1 subunit I</fullName>
    </alternativeName>
</protein>
<keyword evidence="6" id="KW-0830">Ubiquinone</keyword>
<feature type="compositionally biased region" description="Basic and acidic residues" evidence="7">
    <location>
        <begin position="1"/>
        <end position="11"/>
    </location>
</feature>
<dbReference type="GO" id="GO:0048038">
    <property type="term" value="F:quinone binding"/>
    <property type="evidence" value="ECO:0007669"/>
    <property type="project" value="UniProtKB-KW"/>
</dbReference>
<keyword evidence="6" id="KW-0874">Quinone</keyword>
<evidence type="ECO:0000259" key="8">
    <source>
        <dbReference type="PROSITE" id="PS51379"/>
    </source>
</evidence>
<evidence type="ECO:0000313" key="9">
    <source>
        <dbReference type="EMBL" id="ACY17008.1"/>
    </source>
</evidence>
<sequence>MATHSADKKAEPGGLEVLSKSDRNPGVRTVRVNRPELQEASFLPATIKGLGITLKHFAKNVFRGRGKAYIETLSYPEEKEPYPERNRGLHRLMQREDGAARCVACMCCPTVCPANCITIIPAETDDQGIEKYPAVFEIDELRCVVCGLCVESCPCDAIRMDTGIHAPPVEERGDGIMVKDQLLDLGIRSTAVQGGKGPSWRDDE</sequence>
<keyword evidence="5 6" id="KW-0411">Iron-sulfur</keyword>
<keyword evidence="2 6" id="KW-0479">Metal-binding</keyword>
<dbReference type="InterPro" id="IPR017900">
    <property type="entry name" value="4Fe4S_Fe_S_CS"/>
</dbReference>
<keyword evidence="6" id="KW-0472">Membrane</keyword>
<dbReference type="Pfam" id="PF00037">
    <property type="entry name" value="Fer4"/>
    <property type="match status" value="1"/>
</dbReference>